<gene>
    <name evidence="1" type="ORF">HMI46_12750</name>
</gene>
<organism evidence="1 2">
    <name type="scientific">Paenibacillus alvei</name>
    <name type="common">Bacillus alvei</name>
    <dbReference type="NCBI Taxonomy" id="44250"/>
    <lineage>
        <taxon>Bacteria</taxon>
        <taxon>Bacillati</taxon>
        <taxon>Bacillota</taxon>
        <taxon>Bacilli</taxon>
        <taxon>Bacillales</taxon>
        <taxon>Paenibacillaceae</taxon>
        <taxon>Paenibacillus</taxon>
    </lineage>
</organism>
<sequence>MIAASLRSLRVRPDKPSTQCLLYTFLRGCLNQREEDILNTLPSGGSREGSAEPICFYHCILDVLAALRKCNHDDPPYAATVNGTIYAEFTAN</sequence>
<accession>A0AAP7A095</accession>
<dbReference type="Proteomes" id="UP000552038">
    <property type="component" value="Unassembled WGS sequence"/>
</dbReference>
<protein>
    <submittedName>
        <fullName evidence="1">Uncharacterized protein</fullName>
    </submittedName>
</protein>
<dbReference type="RefSeq" id="WP_171416890.1">
    <property type="nucleotide sequence ID" value="NZ_JABFOR010000014.1"/>
</dbReference>
<dbReference type="AlphaFoldDB" id="A0AAP7A095"/>
<dbReference type="EMBL" id="JABFOR010000014">
    <property type="protein sequence ID" value="NOJ71427.1"/>
    <property type="molecule type" value="Genomic_DNA"/>
</dbReference>
<comment type="caution">
    <text evidence="1">The sequence shown here is derived from an EMBL/GenBank/DDBJ whole genome shotgun (WGS) entry which is preliminary data.</text>
</comment>
<name>A0AAP7A095_PAEAL</name>
<evidence type="ECO:0000313" key="2">
    <source>
        <dbReference type="Proteomes" id="UP000552038"/>
    </source>
</evidence>
<proteinExistence type="predicted"/>
<reference evidence="1 2" key="1">
    <citation type="submission" date="2020-05" db="EMBL/GenBank/DDBJ databases">
        <title>Whole genome sequencing and identification of novel metabolites from Paenibacillus alvei strain JR949.</title>
        <authorList>
            <person name="Rajendhran J."/>
            <person name="Sree Pranav P."/>
            <person name="Mahalakshmi B."/>
            <person name="Karthikeyan R."/>
        </authorList>
    </citation>
    <scope>NUCLEOTIDE SEQUENCE [LARGE SCALE GENOMIC DNA]</scope>
    <source>
        <strain evidence="1 2">JR949</strain>
    </source>
</reference>
<evidence type="ECO:0000313" key="1">
    <source>
        <dbReference type="EMBL" id="NOJ71427.1"/>
    </source>
</evidence>